<dbReference type="Proteomes" id="UP000178393">
    <property type="component" value="Unassembled WGS sequence"/>
</dbReference>
<dbReference type="EMBL" id="MFBH01000058">
    <property type="protein sequence ID" value="OGD97984.1"/>
    <property type="molecule type" value="Genomic_DNA"/>
</dbReference>
<comment type="caution">
    <text evidence="2">The sequence shown here is derived from an EMBL/GenBank/DDBJ whole genome shotgun (WGS) entry which is preliminary data.</text>
</comment>
<sequence>MNEIMIEVFADGGARGNPGPAAFGYVVKKDGQIVKSGNGYIGIATNNVAEYTAVIEALILLESSYPKVNLTFYLDSELVVSQLSGIYKVKNSNIRDLVFKIRTLESNFGQVNYKHIPREKNKQADRLVNLALDGQLGN</sequence>
<feature type="domain" description="RNase H type-1" evidence="1">
    <location>
        <begin position="2"/>
        <end position="133"/>
    </location>
</feature>
<evidence type="ECO:0000313" key="2">
    <source>
        <dbReference type="EMBL" id="OGD97984.1"/>
    </source>
</evidence>
<evidence type="ECO:0000259" key="1">
    <source>
        <dbReference type="PROSITE" id="PS50879"/>
    </source>
</evidence>
<name>A0A1F5H1P7_9BACT</name>
<dbReference type="Gene3D" id="3.30.420.10">
    <property type="entry name" value="Ribonuclease H-like superfamily/Ribonuclease H"/>
    <property type="match status" value="1"/>
</dbReference>
<dbReference type="CDD" id="cd09279">
    <property type="entry name" value="RNase_HI_like"/>
    <property type="match status" value="1"/>
</dbReference>
<dbReference type="Pfam" id="PF13456">
    <property type="entry name" value="RVT_3"/>
    <property type="match status" value="1"/>
</dbReference>
<dbReference type="InterPro" id="IPR012337">
    <property type="entry name" value="RNaseH-like_sf"/>
</dbReference>
<reference evidence="2 3" key="1">
    <citation type="journal article" date="2016" name="Nat. Commun.">
        <title>Thousands of microbial genomes shed light on interconnected biogeochemical processes in an aquifer system.</title>
        <authorList>
            <person name="Anantharaman K."/>
            <person name="Brown C.T."/>
            <person name="Hug L.A."/>
            <person name="Sharon I."/>
            <person name="Castelle C.J."/>
            <person name="Probst A.J."/>
            <person name="Thomas B.C."/>
            <person name="Singh A."/>
            <person name="Wilkins M.J."/>
            <person name="Karaoz U."/>
            <person name="Brodie E.L."/>
            <person name="Williams K.H."/>
            <person name="Hubbard S.S."/>
            <person name="Banfield J.F."/>
        </authorList>
    </citation>
    <scope>NUCLEOTIDE SEQUENCE [LARGE SCALE GENOMIC DNA]</scope>
</reference>
<dbReference type="PANTHER" id="PTHR46387:SF2">
    <property type="entry name" value="RIBONUCLEASE HI"/>
    <property type="match status" value="1"/>
</dbReference>
<dbReference type="PANTHER" id="PTHR46387">
    <property type="entry name" value="POLYNUCLEOTIDYL TRANSFERASE, RIBONUCLEASE H-LIKE SUPERFAMILY PROTEIN"/>
    <property type="match status" value="1"/>
</dbReference>
<dbReference type="SUPFAM" id="SSF53098">
    <property type="entry name" value="Ribonuclease H-like"/>
    <property type="match status" value="1"/>
</dbReference>
<evidence type="ECO:0000313" key="3">
    <source>
        <dbReference type="Proteomes" id="UP000178393"/>
    </source>
</evidence>
<dbReference type="GO" id="GO:0003676">
    <property type="term" value="F:nucleic acid binding"/>
    <property type="evidence" value="ECO:0007669"/>
    <property type="project" value="InterPro"/>
</dbReference>
<protein>
    <recommendedName>
        <fullName evidence="1">RNase H type-1 domain-containing protein</fullName>
    </recommendedName>
</protein>
<proteinExistence type="predicted"/>
<dbReference type="InterPro" id="IPR036397">
    <property type="entry name" value="RNaseH_sf"/>
</dbReference>
<gene>
    <name evidence="2" type="ORF">A2W45_01445</name>
</gene>
<dbReference type="InterPro" id="IPR002156">
    <property type="entry name" value="RNaseH_domain"/>
</dbReference>
<dbReference type="PROSITE" id="PS50879">
    <property type="entry name" value="RNASE_H_1"/>
    <property type="match status" value="1"/>
</dbReference>
<dbReference type="GO" id="GO:0004523">
    <property type="term" value="F:RNA-DNA hybrid ribonuclease activity"/>
    <property type="evidence" value="ECO:0007669"/>
    <property type="project" value="InterPro"/>
</dbReference>
<dbReference type="AlphaFoldDB" id="A0A1F5H1P7"/>
<accession>A0A1F5H1P7</accession>
<organism evidence="2 3">
    <name type="scientific">Candidatus Curtissbacteria bacterium RIFCSPHIGHO2_12_41_11</name>
    <dbReference type="NCBI Taxonomy" id="1797718"/>
    <lineage>
        <taxon>Bacteria</taxon>
        <taxon>Candidatus Curtissiibacteriota</taxon>
    </lineage>
</organism>